<sequence>MSLDIATSTSNAALAPVSAPDILSAVAGRPDVSRQDVASLHRHLFAEGSIDRAEAEALFDLERAALSRCDAWTNFFIQAVTDHVVWGARPTGRLDDAQADWLIAQVDTARTPAAFALLVNVLDEAQTVPSWFAGAVRARAVAGWPGLSRGEDAFSRPLRLAA</sequence>
<evidence type="ECO:0000313" key="1">
    <source>
        <dbReference type="EMBL" id="RYC29508.1"/>
    </source>
</evidence>
<dbReference type="AlphaFoldDB" id="A0A4Q2U1E1"/>
<protein>
    <submittedName>
        <fullName evidence="1">Uncharacterized protein</fullName>
    </submittedName>
</protein>
<dbReference type="OrthoDB" id="7628592at2"/>
<keyword evidence="2" id="KW-1185">Reference proteome</keyword>
<gene>
    <name evidence="1" type="ORF">D3273_23525</name>
</gene>
<accession>A0A4Q2U1E1</accession>
<dbReference type="RefSeq" id="WP_129229347.1">
    <property type="nucleotide sequence ID" value="NZ_QYBB01000049.1"/>
</dbReference>
<organism evidence="1 2">
    <name type="scientific">Lichenibacterium minor</name>
    <dbReference type="NCBI Taxonomy" id="2316528"/>
    <lineage>
        <taxon>Bacteria</taxon>
        <taxon>Pseudomonadati</taxon>
        <taxon>Pseudomonadota</taxon>
        <taxon>Alphaproteobacteria</taxon>
        <taxon>Hyphomicrobiales</taxon>
        <taxon>Lichenihabitantaceae</taxon>
        <taxon>Lichenibacterium</taxon>
    </lineage>
</organism>
<proteinExistence type="predicted"/>
<reference evidence="1 2" key="1">
    <citation type="submission" date="2018-12" db="EMBL/GenBank/DDBJ databases">
        <authorList>
            <person name="Grouzdev D.S."/>
            <person name="Krutkina M.S."/>
        </authorList>
    </citation>
    <scope>NUCLEOTIDE SEQUENCE [LARGE SCALE GENOMIC DNA]</scope>
    <source>
        <strain evidence="1 2">RmlP026</strain>
    </source>
</reference>
<reference evidence="1 2" key="2">
    <citation type="submission" date="2019-02" db="EMBL/GenBank/DDBJ databases">
        <title>'Lichenibacterium ramalinii' gen. nov. sp. nov., 'Lichenibacterium minor' gen. nov. sp. nov.</title>
        <authorList>
            <person name="Pankratov T."/>
        </authorList>
    </citation>
    <scope>NUCLEOTIDE SEQUENCE [LARGE SCALE GENOMIC DNA]</scope>
    <source>
        <strain evidence="1 2">RmlP026</strain>
    </source>
</reference>
<evidence type="ECO:0000313" key="2">
    <source>
        <dbReference type="Proteomes" id="UP000290759"/>
    </source>
</evidence>
<name>A0A4Q2U1E1_9HYPH</name>
<comment type="caution">
    <text evidence="1">The sequence shown here is derived from an EMBL/GenBank/DDBJ whole genome shotgun (WGS) entry which is preliminary data.</text>
</comment>
<dbReference type="EMBL" id="QYBB01000049">
    <property type="protein sequence ID" value="RYC29508.1"/>
    <property type="molecule type" value="Genomic_DNA"/>
</dbReference>
<dbReference type="Proteomes" id="UP000290759">
    <property type="component" value="Unassembled WGS sequence"/>
</dbReference>